<accession>A0ABU8WAF1</accession>
<evidence type="ECO:0000313" key="2">
    <source>
        <dbReference type="EMBL" id="MEJ8826504.1"/>
    </source>
</evidence>
<comment type="caution">
    <text evidence="2">The sequence shown here is derived from an EMBL/GenBank/DDBJ whole genome shotgun (WGS) entry which is preliminary data.</text>
</comment>
<evidence type="ECO:0000256" key="1">
    <source>
        <dbReference type="SAM" id="MobiDB-lite"/>
    </source>
</evidence>
<dbReference type="InterPro" id="IPR006311">
    <property type="entry name" value="TAT_signal"/>
</dbReference>
<reference evidence="2 3" key="1">
    <citation type="submission" date="2024-03" db="EMBL/GenBank/DDBJ databases">
        <title>Novel species of the genus Variovorax.</title>
        <authorList>
            <person name="Liu Q."/>
            <person name="Xin Y.-H."/>
        </authorList>
    </citation>
    <scope>NUCLEOTIDE SEQUENCE [LARGE SCALE GENOMIC DNA]</scope>
    <source>
        <strain evidence="2 3">KACC 18501</strain>
    </source>
</reference>
<feature type="region of interest" description="Disordered" evidence="1">
    <location>
        <begin position="27"/>
        <end position="53"/>
    </location>
</feature>
<dbReference type="Proteomes" id="UP001363010">
    <property type="component" value="Unassembled WGS sequence"/>
</dbReference>
<keyword evidence="3" id="KW-1185">Reference proteome</keyword>
<sequence length="282" mass="29498">MPPSKPSATRRVLMRLALASTVLGGAASGWTRERQARPAKAPTPGPMGPMGPTGPMAGPVPGPVEFLYEGALGTDAIGMTLAPVKDAEGQLTGHYFLGKALADVPLTGSQQGGRLVLVEQGGGVFDLELVGAGGDGGKPLELGNSIGATGTWTQARRRLDVSIGNIGKRETSGRRYEKVTSEPDAAFEARVQEFHKAVLASERAEAARFVDYPLKVKQGGKTRQIANAEQLVAAWDQVFTKPCIEALKVALPHDMSVMNGQAMMGSGVIWFAAKGATAINLP</sequence>
<dbReference type="EMBL" id="JBBKZV010000035">
    <property type="protein sequence ID" value="MEJ8826504.1"/>
    <property type="molecule type" value="Genomic_DNA"/>
</dbReference>
<dbReference type="PROSITE" id="PS51318">
    <property type="entry name" value="TAT"/>
    <property type="match status" value="1"/>
</dbReference>
<organism evidence="2 3">
    <name type="scientific">Variovorax humicola</name>
    <dbReference type="NCBI Taxonomy" id="1769758"/>
    <lineage>
        <taxon>Bacteria</taxon>
        <taxon>Pseudomonadati</taxon>
        <taxon>Pseudomonadota</taxon>
        <taxon>Betaproteobacteria</taxon>
        <taxon>Burkholderiales</taxon>
        <taxon>Comamonadaceae</taxon>
        <taxon>Variovorax</taxon>
    </lineage>
</organism>
<dbReference type="RefSeq" id="WP_340367540.1">
    <property type="nucleotide sequence ID" value="NZ_JBBKZV010000035.1"/>
</dbReference>
<protein>
    <submittedName>
        <fullName evidence="2">Uncharacterized protein</fullName>
    </submittedName>
</protein>
<proteinExistence type="predicted"/>
<evidence type="ECO:0000313" key="3">
    <source>
        <dbReference type="Proteomes" id="UP001363010"/>
    </source>
</evidence>
<gene>
    <name evidence="2" type="ORF">WKW80_31535</name>
</gene>
<name>A0ABU8WAF1_9BURK</name>